<dbReference type="Pfam" id="PF22725">
    <property type="entry name" value="GFO_IDH_MocA_C3"/>
    <property type="match status" value="1"/>
</dbReference>
<accession>A0A923MP31</accession>
<keyword evidence="5" id="KW-1185">Reference proteome</keyword>
<dbReference type="GO" id="GO:0000166">
    <property type="term" value="F:nucleotide binding"/>
    <property type="evidence" value="ECO:0007669"/>
    <property type="project" value="InterPro"/>
</dbReference>
<organism evidence="4 5">
    <name type="scientific">Ramlibacter cellulosilyticus</name>
    <dbReference type="NCBI Taxonomy" id="2764187"/>
    <lineage>
        <taxon>Bacteria</taxon>
        <taxon>Pseudomonadati</taxon>
        <taxon>Pseudomonadota</taxon>
        <taxon>Betaproteobacteria</taxon>
        <taxon>Burkholderiales</taxon>
        <taxon>Comamonadaceae</taxon>
        <taxon>Ramlibacter</taxon>
    </lineage>
</organism>
<feature type="domain" description="GFO/IDH/MocA-like oxidoreductase" evidence="3">
    <location>
        <begin position="138"/>
        <end position="264"/>
    </location>
</feature>
<dbReference type="EMBL" id="JACORT010000001">
    <property type="protein sequence ID" value="MBC5781624.1"/>
    <property type="molecule type" value="Genomic_DNA"/>
</dbReference>
<dbReference type="Gene3D" id="3.40.50.720">
    <property type="entry name" value="NAD(P)-binding Rossmann-like Domain"/>
    <property type="match status" value="1"/>
</dbReference>
<keyword evidence="1" id="KW-0560">Oxidoreductase</keyword>
<dbReference type="InterPro" id="IPR055170">
    <property type="entry name" value="GFO_IDH_MocA-like_dom"/>
</dbReference>
<dbReference type="InterPro" id="IPR036291">
    <property type="entry name" value="NAD(P)-bd_dom_sf"/>
</dbReference>
<dbReference type="AlphaFoldDB" id="A0A923MP31"/>
<dbReference type="RefSeq" id="WP_187074376.1">
    <property type="nucleotide sequence ID" value="NZ_JACORT010000001.1"/>
</dbReference>
<dbReference type="InterPro" id="IPR050463">
    <property type="entry name" value="Gfo/Idh/MocA_oxidrdct_glycsds"/>
</dbReference>
<dbReference type="Proteomes" id="UP000608513">
    <property type="component" value="Unassembled WGS sequence"/>
</dbReference>
<gene>
    <name evidence="4" type="ORF">H8N03_01630</name>
</gene>
<evidence type="ECO:0000313" key="5">
    <source>
        <dbReference type="Proteomes" id="UP000608513"/>
    </source>
</evidence>
<dbReference type="SUPFAM" id="SSF55347">
    <property type="entry name" value="Glyceraldehyde-3-phosphate dehydrogenase-like, C-terminal domain"/>
    <property type="match status" value="1"/>
</dbReference>
<dbReference type="SUPFAM" id="SSF51735">
    <property type="entry name" value="NAD(P)-binding Rossmann-fold domains"/>
    <property type="match status" value="1"/>
</dbReference>
<dbReference type="PANTHER" id="PTHR43818:SF11">
    <property type="entry name" value="BCDNA.GH03377"/>
    <property type="match status" value="1"/>
</dbReference>
<comment type="caution">
    <text evidence="4">The sequence shown here is derived from an EMBL/GenBank/DDBJ whole genome shotgun (WGS) entry which is preliminary data.</text>
</comment>
<evidence type="ECO:0000259" key="3">
    <source>
        <dbReference type="Pfam" id="PF22725"/>
    </source>
</evidence>
<evidence type="ECO:0000259" key="2">
    <source>
        <dbReference type="Pfam" id="PF01408"/>
    </source>
</evidence>
<evidence type="ECO:0000313" key="4">
    <source>
        <dbReference type="EMBL" id="MBC5781624.1"/>
    </source>
</evidence>
<dbReference type="PANTHER" id="PTHR43818">
    <property type="entry name" value="BCDNA.GH03377"/>
    <property type="match status" value="1"/>
</dbReference>
<name>A0A923MP31_9BURK</name>
<reference evidence="4" key="1">
    <citation type="submission" date="2020-08" db="EMBL/GenBank/DDBJ databases">
        <title>Ramlibacter sp. USB13 16S ribosomal RNA gene genome sequencing and assembly.</title>
        <authorList>
            <person name="Kang M."/>
        </authorList>
    </citation>
    <scope>NUCLEOTIDE SEQUENCE</scope>
    <source>
        <strain evidence="4">USB13</strain>
    </source>
</reference>
<evidence type="ECO:0000256" key="1">
    <source>
        <dbReference type="ARBA" id="ARBA00023002"/>
    </source>
</evidence>
<sequence>MTSTQKNNDLPRLGFLGLGWIGQHRMQALRDEQACRLVAVADPSPDVRSRARELVPEAAVAATLDELLQHELDGLVIATPSALHAQQSLAALERGLAVFCQKPLARTAAENQAIIDAARKADRLLGCDLSYRHTEAMKRIRNAVVEGELGSIYAVDLVFHNAYGPDKSWARDPQLAGGGCAIDLGIHLVDLALWTLGFPEVTRVSSHLYAQGQPLQAGSTQVEDYAVAEFELATGAVVRMACSWNLPFGRDAAIEAHFHGTQGGAAMTNVNGSFYDFAAARFHGTERFPLADPPDAWGGRAVVDWARKLAAGARYDKSVETLVQVAGVLDRVYGR</sequence>
<dbReference type="Gene3D" id="3.30.360.10">
    <property type="entry name" value="Dihydrodipicolinate Reductase, domain 2"/>
    <property type="match status" value="1"/>
</dbReference>
<proteinExistence type="predicted"/>
<dbReference type="Pfam" id="PF01408">
    <property type="entry name" value="GFO_IDH_MocA"/>
    <property type="match status" value="1"/>
</dbReference>
<dbReference type="InterPro" id="IPR000683">
    <property type="entry name" value="Gfo/Idh/MocA-like_OxRdtase_N"/>
</dbReference>
<protein>
    <submittedName>
        <fullName evidence="4">Gfo/Idh/MocA family oxidoreductase</fullName>
    </submittedName>
</protein>
<dbReference type="GO" id="GO:0016491">
    <property type="term" value="F:oxidoreductase activity"/>
    <property type="evidence" value="ECO:0007669"/>
    <property type="project" value="UniProtKB-KW"/>
</dbReference>
<feature type="domain" description="Gfo/Idh/MocA-like oxidoreductase N-terminal" evidence="2">
    <location>
        <begin position="12"/>
        <end position="125"/>
    </location>
</feature>